<dbReference type="InterPro" id="IPR038296">
    <property type="entry name" value="ParD_sf"/>
</dbReference>
<comment type="similarity">
    <text evidence="1">Belongs to the ParD antitoxin family.</text>
</comment>
<dbReference type="AlphaFoldDB" id="A0A7S9H007"/>
<organism evidence="3 4">
    <name type="scientific">Bradyrhizobium commune</name>
    <dbReference type="NCBI Taxonomy" id="83627"/>
    <lineage>
        <taxon>Bacteria</taxon>
        <taxon>Pseudomonadati</taxon>
        <taxon>Pseudomonadota</taxon>
        <taxon>Alphaproteobacteria</taxon>
        <taxon>Hyphomicrobiales</taxon>
        <taxon>Nitrobacteraceae</taxon>
        <taxon>Bradyrhizobium</taxon>
    </lineage>
</organism>
<proteinExistence type="inferred from homology"/>
<accession>A0A7S9H007</accession>
<keyword evidence="4" id="KW-1185">Reference proteome</keyword>
<evidence type="ECO:0000313" key="3">
    <source>
        <dbReference type="EMBL" id="QPF92113.1"/>
    </source>
</evidence>
<evidence type="ECO:0000313" key="4">
    <source>
        <dbReference type="Proteomes" id="UP000594621"/>
    </source>
</evidence>
<dbReference type="RefSeq" id="WP_195801659.1">
    <property type="nucleotide sequence ID" value="NZ_CP061379.1"/>
</dbReference>
<sequence>MASSYSIGKHFEDLIDNLVESGRYATASEVMREGLRLVEEREEQRKLKLEALREEIQKGFDSGPMEEVGDIHEWLEDVKARGRQRLAARKRGK</sequence>
<reference evidence="3 4" key="1">
    <citation type="submission" date="2020-09" db="EMBL/GenBank/DDBJ databases">
        <title>Complete genomes of bradyrhizobia occurring on native shrubby legumes in Australia.</title>
        <authorList>
            <person name="Lafay B."/>
        </authorList>
    </citation>
    <scope>NUCLEOTIDE SEQUENCE [LARGE SCALE GENOMIC DNA]</scope>
    <source>
        <strain evidence="3 4">BDV5040</strain>
    </source>
</reference>
<keyword evidence="2" id="KW-1277">Toxin-antitoxin system</keyword>
<dbReference type="Proteomes" id="UP000594621">
    <property type="component" value="Chromosome"/>
</dbReference>
<name>A0A7S9H007_9BRAD</name>
<evidence type="ECO:0000256" key="2">
    <source>
        <dbReference type="ARBA" id="ARBA00022649"/>
    </source>
</evidence>
<dbReference type="EMBL" id="CP061379">
    <property type="protein sequence ID" value="QPF92113.1"/>
    <property type="molecule type" value="Genomic_DNA"/>
</dbReference>
<dbReference type="SUPFAM" id="SSF47598">
    <property type="entry name" value="Ribbon-helix-helix"/>
    <property type="match status" value="1"/>
</dbReference>
<dbReference type="PANTHER" id="PTHR36582:SF2">
    <property type="entry name" value="ANTITOXIN PARD"/>
    <property type="match status" value="1"/>
</dbReference>
<dbReference type="Gene3D" id="6.10.10.120">
    <property type="entry name" value="Antitoxin ParD1-like"/>
    <property type="match status" value="1"/>
</dbReference>
<evidence type="ECO:0000256" key="1">
    <source>
        <dbReference type="ARBA" id="ARBA00008580"/>
    </source>
</evidence>
<dbReference type="Pfam" id="PF03693">
    <property type="entry name" value="ParD_antitoxin"/>
    <property type="match status" value="1"/>
</dbReference>
<dbReference type="NCBIfam" id="TIGR02606">
    <property type="entry name" value="antidote_CC2985"/>
    <property type="match status" value="1"/>
</dbReference>
<gene>
    <name evidence="3" type="ORF">IC761_02055</name>
</gene>
<dbReference type="InterPro" id="IPR022789">
    <property type="entry name" value="ParD"/>
</dbReference>
<dbReference type="InterPro" id="IPR010985">
    <property type="entry name" value="Ribbon_hlx_hlx"/>
</dbReference>
<dbReference type="PANTHER" id="PTHR36582">
    <property type="entry name" value="ANTITOXIN PARD"/>
    <property type="match status" value="1"/>
</dbReference>
<dbReference type="KEGG" id="bcou:IC761_02055"/>
<protein>
    <submittedName>
        <fullName evidence="3">Type II toxin-antitoxin system ParD family antitoxin</fullName>
    </submittedName>
</protein>
<dbReference type="GO" id="GO:0006355">
    <property type="term" value="P:regulation of DNA-templated transcription"/>
    <property type="evidence" value="ECO:0007669"/>
    <property type="project" value="InterPro"/>
</dbReference>